<dbReference type="PANTHER" id="PTHR14015:SF1">
    <property type="entry name" value="OPIOID GROWTH FACTOR RECEPTOR"/>
    <property type="match status" value="1"/>
</dbReference>
<evidence type="ECO:0000259" key="3">
    <source>
        <dbReference type="Pfam" id="PF04664"/>
    </source>
</evidence>
<dbReference type="Pfam" id="PF04664">
    <property type="entry name" value="OGFr_N"/>
    <property type="match status" value="1"/>
</dbReference>
<organism evidence="4 5">
    <name type="scientific">Betta splendens</name>
    <name type="common">Siamese fighting fish</name>
    <dbReference type="NCBI Taxonomy" id="158456"/>
    <lineage>
        <taxon>Eukaryota</taxon>
        <taxon>Metazoa</taxon>
        <taxon>Chordata</taxon>
        <taxon>Craniata</taxon>
        <taxon>Vertebrata</taxon>
        <taxon>Euteleostomi</taxon>
        <taxon>Actinopterygii</taxon>
        <taxon>Neopterygii</taxon>
        <taxon>Teleostei</taxon>
        <taxon>Neoteleostei</taxon>
        <taxon>Acanthomorphata</taxon>
        <taxon>Anabantaria</taxon>
        <taxon>Anabantiformes</taxon>
        <taxon>Anabantoidei</taxon>
        <taxon>Osphronemidae</taxon>
        <taxon>Betta</taxon>
    </lineage>
</organism>
<evidence type="ECO:0000256" key="2">
    <source>
        <dbReference type="SAM" id="MobiDB-lite"/>
    </source>
</evidence>
<feature type="compositionally biased region" description="Acidic residues" evidence="2">
    <location>
        <begin position="87"/>
        <end position="101"/>
    </location>
</feature>
<dbReference type="PANTHER" id="PTHR14015">
    <property type="entry name" value="OPIOID GROWTH FACTOR RECEPTOR OGFR ZETA-TYPE OPIOID RECEPTOR"/>
    <property type="match status" value="1"/>
</dbReference>
<sequence>MVKFSVSPALQRLCRKCRDFLRCLWGFICRWCSRLTQCVGTAFGWRRAGGETNDGAIRGEDDFLRPGASGENEGRERDPAADSSGISEDDESKDDLSDEDHDVGPLDELYCEYDSTWEEEEVHEKRKKTRCSAPVTSYKFRRFVSAAKDMQNYRHGYPANTQYAGHSDGDMTNLEFYLGRRPSLPDEMYIHDFHNWFENYDALESVHTYIQWLFPLQEPGMNSSARTLTKAEIQEFCKSNTATANLLESYKLMLNFYGIRLCDENTGEVERAAHWKERFDNLNSHTHNSLRITRILKCLGTLGYPHYQSPLVHFFLKETLENRNLPRIRDSVLNYFVFAVLDKKQRQSLIEFAFDRYEPKDDFVWCPKYIQTKWLRDLMSNRKQVHSTDDLGVDHDD</sequence>
<dbReference type="KEGG" id="bspl:114855070"/>
<dbReference type="GO" id="GO:0140625">
    <property type="term" value="F:opioid growth factor receptor activity"/>
    <property type="evidence" value="ECO:0007669"/>
    <property type="project" value="InterPro"/>
</dbReference>
<evidence type="ECO:0000313" key="4">
    <source>
        <dbReference type="Proteomes" id="UP000515150"/>
    </source>
</evidence>
<protein>
    <submittedName>
        <fullName evidence="5">Opioid growth factor receptor-like</fullName>
    </submittedName>
</protein>
<dbReference type="GeneID" id="114855070"/>
<feature type="domain" description="Opioid growth factor receptor (OGFr) conserved" evidence="3">
    <location>
        <begin position="168"/>
        <end position="368"/>
    </location>
</feature>
<reference evidence="5" key="1">
    <citation type="submission" date="2025-08" db="UniProtKB">
        <authorList>
            <consortium name="RefSeq"/>
        </authorList>
    </citation>
    <scope>IDENTIFICATION</scope>
</reference>
<name>A0A6P7MH36_BETSP</name>
<dbReference type="AlphaFoldDB" id="A0A6P7MH36"/>
<evidence type="ECO:0000256" key="1">
    <source>
        <dbReference type="ARBA" id="ARBA00010365"/>
    </source>
</evidence>
<dbReference type="RefSeq" id="XP_029005673.1">
    <property type="nucleotide sequence ID" value="XM_029149840.3"/>
</dbReference>
<feature type="region of interest" description="Disordered" evidence="2">
    <location>
        <begin position="50"/>
        <end position="105"/>
    </location>
</feature>
<dbReference type="OrthoDB" id="9030204at2759"/>
<dbReference type="GO" id="GO:0016020">
    <property type="term" value="C:membrane"/>
    <property type="evidence" value="ECO:0007669"/>
    <property type="project" value="InterPro"/>
</dbReference>
<dbReference type="Proteomes" id="UP000515150">
    <property type="component" value="Chromosome 5"/>
</dbReference>
<evidence type="ECO:0000313" key="5">
    <source>
        <dbReference type="RefSeq" id="XP_029005673.1"/>
    </source>
</evidence>
<dbReference type="InParanoid" id="A0A6P7MH36"/>
<proteinExistence type="inferred from homology"/>
<dbReference type="InterPro" id="IPR006757">
    <property type="entry name" value="OGF_rcpt"/>
</dbReference>
<comment type="similarity">
    <text evidence="1">Belongs to the opioid growth factor receptor family.</text>
</comment>
<dbReference type="InterPro" id="IPR039574">
    <property type="entry name" value="OGFr"/>
</dbReference>
<keyword evidence="4" id="KW-1185">Reference proteome</keyword>
<accession>A0A6P7MH36</accession>
<gene>
    <name evidence="5" type="primary">LOC114855070</name>
</gene>